<dbReference type="OrthoDB" id="6431454at2759"/>
<reference evidence="4" key="1">
    <citation type="submission" date="2016-06" db="UniProtKB">
        <authorList>
            <consortium name="WormBaseParasite"/>
        </authorList>
    </citation>
    <scope>IDENTIFICATION</scope>
</reference>
<protein>
    <submittedName>
        <fullName evidence="4">Homeobox protein homothorax</fullName>
    </submittedName>
</protein>
<dbReference type="Proteomes" id="UP000271098">
    <property type="component" value="Unassembled WGS sequence"/>
</dbReference>
<dbReference type="AlphaFoldDB" id="A0A183CYJ4"/>
<evidence type="ECO:0000313" key="3">
    <source>
        <dbReference type="Proteomes" id="UP000271098"/>
    </source>
</evidence>
<evidence type="ECO:0000256" key="1">
    <source>
        <dbReference type="SAM" id="MobiDB-lite"/>
    </source>
</evidence>
<proteinExistence type="predicted"/>
<dbReference type="WBParaSite" id="GPUH_0000153801-mRNA-1">
    <property type="protein sequence ID" value="GPUH_0000153801-mRNA-1"/>
    <property type="gene ID" value="GPUH_0000153801"/>
</dbReference>
<feature type="region of interest" description="Disordered" evidence="1">
    <location>
        <begin position="193"/>
        <end position="213"/>
    </location>
</feature>
<evidence type="ECO:0000313" key="2">
    <source>
        <dbReference type="EMBL" id="VDK30308.1"/>
    </source>
</evidence>
<gene>
    <name evidence="2" type="ORF">GPUH_LOCUS1534</name>
</gene>
<dbReference type="EMBL" id="UYRT01001889">
    <property type="protein sequence ID" value="VDK30308.1"/>
    <property type="molecule type" value="Genomic_DNA"/>
</dbReference>
<reference evidence="2 3" key="2">
    <citation type="submission" date="2018-11" db="EMBL/GenBank/DDBJ databases">
        <authorList>
            <consortium name="Pathogen Informatics"/>
        </authorList>
    </citation>
    <scope>NUCLEOTIDE SEQUENCE [LARGE SCALE GENOMIC DNA]</scope>
</reference>
<accession>A0A183CYJ4</accession>
<feature type="region of interest" description="Disordered" evidence="1">
    <location>
        <begin position="1"/>
        <end position="25"/>
    </location>
</feature>
<sequence length="213" mass="23957">MREESAPPENELQKFGEKTPNISEHELRFRKSTEKLHVPDWYRERRTLRTTDLDTSHTSTTSERPTPCGTLVCRNISSPTYCTNASSAHPPLFVPALQTYTTATATPSGISLSHGPLPYVPHGDNNSRAATQHEVSSTRYSTPFSYEQGRCSAPLPPIRTTSFAFSTYNAPLVIPYGMFDRYRDEIEEMRRSRTSLHQTDASGDADERKVCIV</sequence>
<keyword evidence="3" id="KW-1185">Reference proteome</keyword>
<evidence type="ECO:0000313" key="4">
    <source>
        <dbReference type="WBParaSite" id="GPUH_0000153801-mRNA-1"/>
    </source>
</evidence>
<name>A0A183CYJ4_9BILA</name>
<organism evidence="4">
    <name type="scientific">Gongylonema pulchrum</name>
    <dbReference type="NCBI Taxonomy" id="637853"/>
    <lineage>
        <taxon>Eukaryota</taxon>
        <taxon>Metazoa</taxon>
        <taxon>Ecdysozoa</taxon>
        <taxon>Nematoda</taxon>
        <taxon>Chromadorea</taxon>
        <taxon>Rhabditida</taxon>
        <taxon>Spirurina</taxon>
        <taxon>Spiruromorpha</taxon>
        <taxon>Spiruroidea</taxon>
        <taxon>Gongylonematidae</taxon>
        <taxon>Gongylonema</taxon>
    </lineage>
</organism>